<dbReference type="OrthoDB" id="7231451at2"/>
<gene>
    <name evidence="2" type="ORF">FGL86_07635</name>
</gene>
<reference evidence="2 3" key="1">
    <citation type="submission" date="2019-06" db="EMBL/GenBank/DDBJ databases">
        <title>Genome analyses of bacteria isolated from kimchi.</title>
        <authorList>
            <person name="Lee S."/>
            <person name="Ahn S."/>
            <person name="Roh S."/>
        </authorList>
    </citation>
    <scope>NUCLEOTIDE SEQUENCE [LARGE SCALE GENOMIC DNA]</scope>
    <source>
        <strain evidence="2 3">CBA4606</strain>
    </source>
</reference>
<evidence type="ECO:0000256" key="1">
    <source>
        <dbReference type="SAM" id="MobiDB-lite"/>
    </source>
</evidence>
<dbReference type="Gene3D" id="3.40.50.1820">
    <property type="entry name" value="alpha/beta hydrolase"/>
    <property type="match status" value="1"/>
</dbReference>
<keyword evidence="3" id="KW-1185">Reference proteome</keyword>
<dbReference type="AlphaFoldDB" id="A0A5B8SU12"/>
<dbReference type="InterPro" id="IPR051321">
    <property type="entry name" value="PHA/PHB_synthase"/>
</dbReference>
<feature type="region of interest" description="Disordered" evidence="1">
    <location>
        <begin position="1"/>
        <end position="21"/>
    </location>
</feature>
<name>A0A5B8SU12_9GAMM</name>
<protein>
    <submittedName>
        <fullName evidence="2">DUF3141 domain-containing protein</fullName>
    </submittedName>
</protein>
<evidence type="ECO:0000313" key="3">
    <source>
        <dbReference type="Proteomes" id="UP000321272"/>
    </source>
</evidence>
<accession>A0A5B8SU12</accession>
<proteinExistence type="predicted"/>
<dbReference type="InterPro" id="IPR029058">
    <property type="entry name" value="AB_hydrolase_fold"/>
</dbReference>
<dbReference type="InterPro" id="IPR024501">
    <property type="entry name" value="DUF3141"/>
</dbReference>
<dbReference type="SUPFAM" id="SSF53474">
    <property type="entry name" value="alpha/beta-Hydrolases"/>
    <property type="match status" value="1"/>
</dbReference>
<evidence type="ECO:0000313" key="2">
    <source>
        <dbReference type="EMBL" id="QEA38955.1"/>
    </source>
</evidence>
<dbReference type="Pfam" id="PF11339">
    <property type="entry name" value="DUF3141"/>
    <property type="match status" value="1"/>
</dbReference>
<dbReference type="KEGG" id="paur:FGL86_07635"/>
<sequence length="589" mass="65397">MLNKVTSQGVSMNPRSNLPAPPTAGDWLEYLQDASERSLLLWDTLRQRADTLLAHEQAGSPPLLDFDYEILMDGAGLDTPVNYSLLRILPGENQPIDETLAPVILIDPRGGHGPGIAGFQQDSQIGESLRAGHPTYFIAFGYSPAPGQTLTDAAMAQIRFIELVTARHPKAGKPVIIANCQAGWALMGLACARPELPGLIILNGSPLTYRVGKGRSSMSYTSGLLGGNWITQLGSDLGNGRFDGAWMVNNYENHNPSEAFWTKPYRLFANIDSETTRFLDAERWWGSPSLFNAREIDAIFDGLFIGNRLIGTEGSGADLLDLRAIEAPIVVFCSDGDTITPPRQALGWIGDLYPDDRALQTAGRTIVYLKHGSIDHLGIFVSGKVARREHRQLIRSIDDIKALPPGRFELIIEDIRAGDAVERRVRFEARSIADILAVDTQDGRDEEREFIAADRVSELTSHLYGSMVRPWLSRAISEPMAETLRQTHPFRLRRRVWASHNPFLWWLPAAAEQTRRTRHPARPDNPLLAWQELTSRNIANALDSWGEIRSAGDKLAFHAFYDYLSMFNDTRSTPATKSSPTAKGHDETR</sequence>
<organism evidence="2 3">
    <name type="scientific">Pistricoccus aurantiacus</name>
    <dbReference type="NCBI Taxonomy" id="1883414"/>
    <lineage>
        <taxon>Bacteria</taxon>
        <taxon>Pseudomonadati</taxon>
        <taxon>Pseudomonadota</taxon>
        <taxon>Gammaproteobacteria</taxon>
        <taxon>Oceanospirillales</taxon>
        <taxon>Halomonadaceae</taxon>
        <taxon>Pistricoccus</taxon>
    </lineage>
</organism>
<dbReference type="PANTHER" id="PTHR36837:SF2">
    <property type="entry name" value="POLY(3-HYDROXYALKANOATE) POLYMERASE SUBUNIT PHAC"/>
    <property type="match status" value="1"/>
</dbReference>
<dbReference type="Proteomes" id="UP000321272">
    <property type="component" value="Chromosome"/>
</dbReference>
<feature type="compositionally biased region" description="Polar residues" evidence="1">
    <location>
        <begin position="1"/>
        <end position="16"/>
    </location>
</feature>
<dbReference type="EMBL" id="CP042382">
    <property type="protein sequence ID" value="QEA38955.1"/>
    <property type="molecule type" value="Genomic_DNA"/>
</dbReference>
<dbReference type="PANTHER" id="PTHR36837">
    <property type="entry name" value="POLY(3-HYDROXYALKANOATE) POLYMERASE SUBUNIT PHAC"/>
    <property type="match status" value="1"/>
</dbReference>